<feature type="compositionally biased region" description="Basic and acidic residues" evidence="7">
    <location>
        <begin position="307"/>
        <end position="327"/>
    </location>
</feature>
<protein>
    <recommendedName>
        <fullName evidence="4">Ribosome biogenesis protein BRX1 homolog</fullName>
    </recommendedName>
</protein>
<dbReference type="SMART" id="SM00879">
    <property type="entry name" value="Brix"/>
    <property type="match status" value="1"/>
</dbReference>
<dbReference type="GO" id="GO:0005730">
    <property type="term" value="C:nucleolus"/>
    <property type="evidence" value="ECO:0007669"/>
    <property type="project" value="UniProtKB-SubCell"/>
</dbReference>
<dbReference type="EMBL" id="JAPTSV010000001">
    <property type="protein sequence ID" value="KAJ1531723.1"/>
    <property type="molecule type" value="Genomic_DNA"/>
</dbReference>
<dbReference type="PANTHER" id="PTHR13634">
    <property type="entry name" value="RIBOSOME BIOGENESIS PROTEIN BRIX"/>
    <property type="match status" value="1"/>
</dbReference>
<dbReference type="InterPro" id="IPR007109">
    <property type="entry name" value="Brix"/>
</dbReference>
<evidence type="ECO:0000256" key="5">
    <source>
        <dbReference type="ARBA" id="ARBA00022517"/>
    </source>
</evidence>
<evidence type="ECO:0000256" key="2">
    <source>
        <dbReference type="ARBA" id="ARBA00004604"/>
    </source>
</evidence>
<feature type="compositionally biased region" description="Basic residues" evidence="7">
    <location>
        <begin position="1"/>
        <end position="12"/>
    </location>
</feature>
<sequence length="374" mass="43272">MGVKAGKKRKHQVQSVESDEEEQLVLPPTTRTSDEPIPKKSKWINRQRVLVFAARGISNRDRHLMMDLRTLLPHCRTENKMEKKNLFVINEVCEVRHCNKVIFLEARLMRDLYMWLSNAPNGPSAKFLIENVYTMSELKMTGNCLKGTRPLLSFDKLFDEEPHYQVLKELIIQIFGTPNGHPKSQPFFDHVLTFSIHDHRIWFRNYQILGEDGALAEVGPRFVMNPIKIFDGSFTGATLWENPHFVTPAAHRRILNKHAVASKYANRVADKAHYELTRPKESYGLSDGNEIFEGDDALVKAKEILKKQSKEEEKEKKKQEKKPDKPAKKNAKKTVESLQATVKKAELKRQKLLRMRAERRQAKVAREAARLEVQ</sequence>
<evidence type="ECO:0000256" key="4">
    <source>
        <dbReference type="ARBA" id="ARBA00020522"/>
    </source>
</evidence>
<dbReference type="GO" id="GO:0000027">
    <property type="term" value="P:ribosomal large subunit assembly"/>
    <property type="evidence" value="ECO:0007669"/>
    <property type="project" value="TreeGrafter"/>
</dbReference>
<evidence type="ECO:0000256" key="7">
    <source>
        <dbReference type="SAM" id="MobiDB-lite"/>
    </source>
</evidence>
<comment type="function">
    <text evidence="1">Required for biogenesis of the 60S ribosomal subunit.</text>
</comment>
<proteinExistence type="inferred from homology"/>
<keyword evidence="5" id="KW-0690">Ribosome biogenesis</keyword>
<dbReference type="InterPro" id="IPR026532">
    <property type="entry name" value="BRX1"/>
</dbReference>
<dbReference type="PROSITE" id="PS50833">
    <property type="entry name" value="BRIX"/>
    <property type="match status" value="1"/>
</dbReference>
<dbReference type="GO" id="GO:0006364">
    <property type="term" value="P:rRNA processing"/>
    <property type="evidence" value="ECO:0007669"/>
    <property type="project" value="InterPro"/>
</dbReference>
<comment type="subcellular location">
    <subcellularLocation>
        <location evidence="2">Nucleus</location>
        <location evidence="2">Nucleolus</location>
    </subcellularLocation>
</comment>
<dbReference type="PANTHER" id="PTHR13634:SF0">
    <property type="entry name" value="RIBOSOME BIOGENESIS PROTEIN BRX1 HOMOLOG"/>
    <property type="match status" value="1"/>
</dbReference>
<dbReference type="Proteomes" id="UP001075354">
    <property type="component" value="Chromosome 1"/>
</dbReference>
<reference evidence="9" key="1">
    <citation type="submission" date="2022-12" db="EMBL/GenBank/DDBJ databases">
        <title>Chromosome-level genome assembly of the bean flower thrips Megalurothrips usitatus.</title>
        <authorList>
            <person name="Ma L."/>
            <person name="Liu Q."/>
            <person name="Li H."/>
            <person name="Cai W."/>
        </authorList>
    </citation>
    <scope>NUCLEOTIDE SEQUENCE</scope>
    <source>
        <strain evidence="9">Cailab_2022a</strain>
    </source>
</reference>
<feature type="region of interest" description="Disordered" evidence="7">
    <location>
        <begin position="307"/>
        <end position="342"/>
    </location>
</feature>
<evidence type="ECO:0000256" key="3">
    <source>
        <dbReference type="ARBA" id="ARBA00006369"/>
    </source>
</evidence>
<name>A0AAV7Y1B5_9NEOP</name>
<dbReference type="AlphaFoldDB" id="A0AAV7Y1B5"/>
<gene>
    <name evidence="9" type="ORF">ONE63_000389</name>
</gene>
<comment type="similarity">
    <text evidence="3">Belongs to the BRX1 family.</text>
</comment>
<feature type="domain" description="Brix" evidence="8">
    <location>
        <begin position="47"/>
        <end position="235"/>
    </location>
</feature>
<evidence type="ECO:0000256" key="6">
    <source>
        <dbReference type="ARBA" id="ARBA00023242"/>
    </source>
</evidence>
<accession>A0AAV7Y1B5</accession>
<dbReference type="GO" id="GO:0019843">
    <property type="term" value="F:rRNA binding"/>
    <property type="evidence" value="ECO:0007669"/>
    <property type="project" value="InterPro"/>
</dbReference>
<keyword evidence="10" id="KW-1185">Reference proteome</keyword>
<evidence type="ECO:0000313" key="10">
    <source>
        <dbReference type="Proteomes" id="UP001075354"/>
    </source>
</evidence>
<dbReference type="Pfam" id="PF04427">
    <property type="entry name" value="Brix"/>
    <property type="match status" value="1"/>
</dbReference>
<organism evidence="9 10">
    <name type="scientific">Megalurothrips usitatus</name>
    <name type="common">bean blossom thrips</name>
    <dbReference type="NCBI Taxonomy" id="439358"/>
    <lineage>
        <taxon>Eukaryota</taxon>
        <taxon>Metazoa</taxon>
        <taxon>Ecdysozoa</taxon>
        <taxon>Arthropoda</taxon>
        <taxon>Hexapoda</taxon>
        <taxon>Insecta</taxon>
        <taxon>Pterygota</taxon>
        <taxon>Neoptera</taxon>
        <taxon>Paraneoptera</taxon>
        <taxon>Thysanoptera</taxon>
        <taxon>Terebrantia</taxon>
        <taxon>Thripoidea</taxon>
        <taxon>Thripidae</taxon>
        <taxon>Megalurothrips</taxon>
    </lineage>
</organism>
<dbReference type="SUPFAM" id="SSF52954">
    <property type="entry name" value="Class II aaRS ABD-related"/>
    <property type="match status" value="1"/>
</dbReference>
<evidence type="ECO:0000259" key="8">
    <source>
        <dbReference type="PROSITE" id="PS50833"/>
    </source>
</evidence>
<comment type="caution">
    <text evidence="9">The sequence shown here is derived from an EMBL/GenBank/DDBJ whole genome shotgun (WGS) entry which is preliminary data.</text>
</comment>
<keyword evidence="6" id="KW-0539">Nucleus</keyword>
<evidence type="ECO:0000256" key="1">
    <source>
        <dbReference type="ARBA" id="ARBA00003439"/>
    </source>
</evidence>
<evidence type="ECO:0000313" key="9">
    <source>
        <dbReference type="EMBL" id="KAJ1531723.1"/>
    </source>
</evidence>
<feature type="region of interest" description="Disordered" evidence="7">
    <location>
        <begin position="1"/>
        <end position="38"/>
    </location>
</feature>